<dbReference type="GO" id="GO:0016746">
    <property type="term" value="F:acyltransferase activity"/>
    <property type="evidence" value="ECO:0007669"/>
    <property type="project" value="UniProtKB-KW"/>
</dbReference>
<evidence type="ECO:0000313" key="5">
    <source>
        <dbReference type="Proteomes" id="UP001438953"/>
    </source>
</evidence>
<keyword evidence="1" id="KW-1133">Transmembrane helix</keyword>
<dbReference type="InterPro" id="IPR043968">
    <property type="entry name" value="SGNH"/>
</dbReference>
<feature type="transmembrane region" description="Helical" evidence="1">
    <location>
        <begin position="226"/>
        <end position="245"/>
    </location>
</feature>
<feature type="transmembrane region" description="Helical" evidence="1">
    <location>
        <begin position="82"/>
        <end position="101"/>
    </location>
</feature>
<keyword evidence="1" id="KW-0812">Transmembrane</keyword>
<comment type="caution">
    <text evidence="4">The sequence shown here is derived from an EMBL/GenBank/DDBJ whole genome shotgun (WGS) entry which is preliminary data.</text>
</comment>
<dbReference type="RefSeq" id="WP_350938999.1">
    <property type="nucleotide sequence ID" value="NZ_JAYWLC010000023.1"/>
</dbReference>
<dbReference type="EMBL" id="JAYWLC010000023">
    <property type="protein sequence ID" value="MER5173640.1"/>
    <property type="molecule type" value="Genomic_DNA"/>
</dbReference>
<evidence type="ECO:0000259" key="3">
    <source>
        <dbReference type="Pfam" id="PF19040"/>
    </source>
</evidence>
<keyword evidence="4" id="KW-0808">Transferase</keyword>
<dbReference type="Pfam" id="PF01757">
    <property type="entry name" value="Acyl_transf_3"/>
    <property type="match status" value="1"/>
</dbReference>
<evidence type="ECO:0000259" key="2">
    <source>
        <dbReference type="Pfam" id="PF01757"/>
    </source>
</evidence>
<dbReference type="EC" id="2.3.1.-" evidence="4"/>
<feature type="transmembrane region" description="Helical" evidence="1">
    <location>
        <begin position="197"/>
        <end position="219"/>
    </location>
</feature>
<gene>
    <name evidence="4" type="ORF">VSX56_17885</name>
</gene>
<keyword evidence="4" id="KW-0012">Acyltransferase</keyword>
<feature type="transmembrane region" description="Helical" evidence="1">
    <location>
        <begin position="315"/>
        <end position="336"/>
    </location>
</feature>
<dbReference type="Proteomes" id="UP001438953">
    <property type="component" value="Unassembled WGS sequence"/>
</dbReference>
<feature type="transmembrane region" description="Helical" evidence="1">
    <location>
        <begin position="172"/>
        <end position="191"/>
    </location>
</feature>
<protein>
    <submittedName>
        <fullName evidence="4">Acyltransferase family protein</fullName>
        <ecNumber evidence="4">2.3.1.-</ecNumber>
    </submittedName>
</protein>
<dbReference type="InterPro" id="IPR050879">
    <property type="entry name" value="Acyltransferase_3"/>
</dbReference>
<feature type="transmembrane region" description="Helical" evidence="1">
    <location>
        <begin position="145"/>
        <end position="165"/>
    </location>
</feature>
<name>A0ABV1SL61_9RHOB</name>
<feature type="transmembrane region" description="Helical" evidence="1">
    <location>
        <begin position="275"/>
        <end position="295"/>
    </location>
</feature>
<dbReference type="InterPro" id="IPR002656">
    <property type="entry name" value="Acyl_transf_3_dom"/>
</dbReference>
<proteinExistence type="predicted"/>
<accession>A0ABV1SL61</accession>
<dbReference type="PANTHER" id="PTHR23028">
    <property type="entry name" value="ACETYLTRANSFERASE"/>
    <property type="match status" value="1"/>
</dbReference>
<dbReference type="PANTHER" id="PTHR23028:SF53">
    <property type="entry name" value="ACYL_TRANSF_3 DOMAIN-CONTAINING PROTEIN"/>
    <property type="match status" value="1"/>
</dbReference>
<sequence>MNRPISPEMSATFRADIQGLRAIAVLSVTLFHAFPHALPGGFVGVDMFFVISGFLIGALLRRDIATGRFSLAEFYRKRIRRIFPALFAMLLVCLAVGSLILSPEKFEELARNALSATIFLSNVDFYRYSGYFDTAAELRPLLHTWSLAVEEQFYLLFPLVLWLVMQRAARHLAWITLLSVLALLGLSQWSLDHPTAAYFLTPFRGFELLAGALMAYAPVPPARLRPVLASAGAALVLASLILLSSRTPFPGLWAVPPTLGTGLILWAGRAGTTRIALWLSHPVLVFFGAISYSLYLWHWPIMAYLRLLSPEEPAIWVMGLSLAASGLAGWLSYRLIEQPFAQIPTTRPILRAGGCAMLALIAGSGWIWWQKGMPQRFTQAELQLFAGAEDYSPWRASCHKHLPYRDTCILGSGDTPPEIAVWGDSHGTELSAALSHDRAVRQITASACPPVIGIDMPRRPDCRSANKAMLAGLVADTTIATVLLATNRAAYPEDLAGMAEGYRAVVEALVAGGKEVILLGQIPNPDLDVPQIAGSYKLLGRDLATLSMPAHPQIPMLVSWAGQQKALARELDLQWIDPTASLCRDGICPMTEADSVLYFNPTHVSMTGAEKIATLIPAPVHRTITAR</sequence>
<feature type="transmembrane region" description="Helical" evidence="1">
    <location>
        <begin position="348"/>
        <end position="369"/>
    </location>
</feature>
<feature type="domain" description="Acyltransferase 3" evidence="2">
    <location>
        <begin position="15"/>
        <end position="328"/>
    </location>
</feature>
<feature type="transmembrane region" description="Helical" evidence="1">
    <location>
        <begin position="251"/>
        <end position="268"/>
    </location>
</feature>
<feature type="transmembrane region" description="Helical" evidence="1">
    <location>
        <begin position="44"/>
        <end position="61"/>
    </location>
</feature>
<keyword evidence="1" id="KW-0472">Membrane</keyword>
<reference evidence="4 5" key="1">
    <citation type="submission" date="2024-06" db="EMBL/GenBank/DDBJ databases">
        <title>Thioclava kandeliae sp. nov. from a rhizosphere soil sample of Kandelia candel in a mangrove.</title>
        <authorList>
            <person name="Mu T."/>
        </authorList>
    </citation>
    <scope>NUCLEOTIDE SEQUENCE [LARGE SCALE GENOMIC DNA]</scope>
    <source>
        <strain evidence="4 5">CPCC 100088</strain>
    </source>
</reference>
<feature type="domain" description="SGNH" evidence="3">
    <location>
        <begin position="398"/>
        <end position="616"/>
    </location>
</feature>
<organism evidence="4 5">
    <name type="scientific">Thioclava kandeliae</name>
    <dbReference type="NCBI Taxonomy" id="3070818"/>
    <lineage>
        <taxon>Bacteria</taxon>
        <taxon>Pseudomonadati</taxon>
        <taxon>Pseudomonadota</taxon>
        <taxon>Alphaproteobacteria</taxon>
        <taxon>Rhodobacterales</taxon>
        <taxon>Paracoccaceae</taxon>
        <taxon>Thioclava</taxon>
    </lineage>
</organism>
<evidence type="ECO:0000313" key="4">
    <source>
        <dbReference type="EMBL" id="MER5173640.1"/>
    </source>
</evidence>
<evidence type="ECO:0000256" key="1">
    <source>
        <dbReference type="SAM" id="Phobius"/>
    </source>
</evidence>
<dbReference type="Pfam" id="PF19040">
    <property type="entry name" value="SGNH"/>
    <property type="match status" value="1"/>
</dbReference>
<keyword evidence="5" id="KW-1185">Reference proteome</keyword>